<proteinExistence type="predicted"/>
<feature type="compositionally biased region" description="Polar residues" evidence="2">
    <location>
        <begin position="279"/>
        <end position="291"/>
    </location>
</feature>
<feature type="transmembrane region" description="Helical" evidence="3">
    <location>
        <begin position="631"/>
        <end position="657"/>
    </location>
</feature>
<evidence type="ECO:0008006" key="5">
    <source>
        <dbReference type="Google" id="ProtNLM"/>
    </source>
</evidence>
<organism evidence="4">
    <name type="scientific">Alexandrium monilatum</name>
    <dbReference type="NCBI Taxonomy" id="311494"/>
    <lineage>
        <taxon>Eukaryota</taxon>
        <taxon>Sar</taxon>
        <taxon>Alveolata</taxon>
        <taxon>Dinophyceae</taxon>
        <taxon>Gonyaulacales</taxon>
        <taxon>Pyrocystaceae</taxon>
        <taxon>Alexandrium</taxon>
    </lineage>
</organism>
<protein>
    <recommendedName>
        <fullName evidence="5">Letm1 RBD domain-containing protein</fullName>
    </recommendedName>
</protein>
<sequence length="694" mass="76876">MEAAPNVLPVFSIAGPGGGCLRQRRAVRAAATGAAVAAAAAAAAAGHARGAFLTGAVLDRMSSLSSSSPAGSTPPAASRNSHYSLVAGPWLAETVLRQAGAAPAVQEEQQPRAYSVAAPLVAAAAAGAASLQRKRSNALCGSLRRSRRISQAAVLSAEMEAAVDRSFGDSTSVAGSGMDVPASFDSDLVQRLKDLVFIKEMRAAITSGEFALRLRGAERPGLVDYEDLCNRLNTFIDRLERQPPQLDVLPQDEAWKAQEELKLTRSRLEERLVEMTRVKCQSGTSEETPNQAVDVEAAAKPKAPTPVKKPTPGGGKQPRASPEPSRILLYLREDQTVDIDSALKESCSMAPFSSDLWERLRGKDHREHDDWPQEVEDVPMPKSRVPNKQASLDQAKHELAKAQAMRAKIIRAMGTGNKTEGIDPQTQVEETKQLFHWDREITGRRILVLLASMDLLYQRVAEELETQLRRASIKDWDNMGHHLKALVFEFSLLDKQSAPYQRFAQEYPEEVAGHDAEAAGKEARWKRCRRLDSDEIRMLEAHIARIADRLGVEADCVGQETGVFRPLRHQWLRAKKSLRKVKRAVLFYGNGMRLLSHDLQHAVKLVLKMAFLNYTLQPREVQTCYRAAKDVFVLIPFLIILLIPLSPPGHVLVFSLIMKVYPDFFPSPFTERRQNVMRIYDEIKPADQTRKAWS</sequence>
<name>A0A7S4WAF7_9DINO</name>
<evidence type="ECO:0000313" key="4">
    <source>
        <dbReference type="EMBL" id="CAE4655710.1"/>
    </source>
</evidence>
<accession>A0A7S4WAF7</accession>
<keyword evidence="3" id="KW-1133">Transmembrane helix</keyword>
<keyword evidence="1" id="KW-0175">Coiled coil</keyword>
<keyword evidence="3" id="KW-0812">Transmembrane</keyword>
<evidence type="ECO:0000256" key="3">
    <source>
        <dbReference type="SAM" id="Phobius"/>
    </source>
</evidence>
<feature type="region of interest" description="Disordered" evidence="2">
    <location>
        <begin position="279"/>
        <end position="323"/>
    </location>
</feature>
<dbReference type="EMBL" id="HBNR01079039">
    <property type="protein sequence ID" value="CAE4655710.1"/>
    <property type="molecule type" value="Transcribed_RNA"/>
</dbReference>
<keyword evidence="3" id="KW-0472">Membrane</keyword>
<gene>
    <name evidence="4" type="ORF">AMON00008_LOCUS56368</name>
</gene>
<evidence type="ECO:0000256" key="1">
    <source>
        <dbReference type="SAM" id="Coils"/>
    </source>
</evidence>
<dbReference type="AlphaFoldDB" id="A0A7S4WAF7"/>
<evidence type="ECO:0000256" key="2">
    <source>
        <dbReference type="SAM" id="MobiDB-lite"/>
    </source>
</evidence>
<reference evidence="4" key="1">
    <citation type="submission" date="2021-01" db="EMBL/GenBank/DDBJ databases">
        <authorList>
            <person name="Corre E."/>
            <person name="Pelletier E."/>
            <person name="Niang G."/>
            <person name="Scheremetjew M."/>
            <person name="Finn R."/>
            <person name="Kale V."/>
            <person name="Holt S."/>
            <person name="Cochrane G."/>
            <person name="Meng A."/>
            <person name="Brown T."/>
            <person name="Cohen L."/>
        </authorList>
    </citation>
    <scope>NUCLEOTIDE SEQUENCE</scope>
    <source>
        <strain evidence="4">CCMP3105</strain>
    </source>
</reference>
<feature type="coiled-coil region" evidence="1">
    <location>
        <begin position="222"/>
        <end position="278"/>
    </location>
</feature>